<protein>
    <submittedName>
        <fullName evidence="2">Uncharacterized protein</fullName>
    </submittedName>
</protein>
<proteinExistence type="predicted"/>
<organism evidence="2 3">
    <name type="scientific">Polypedilum vanderplanki</name>
    <name type="common">Sleeping chironomid midge</name>
    <dbReference type="NCBI Taxonomy" id="319348"/>
    <lineage>
        <taxon>Eukaryota</taxon>
        <taxon>Metazoa</taxon>
        <taxon>Ecdysozoa</taxon>
        <taxon>Arthropoda</taxon>
        <taxon>Hexapoda</taxon>
        <taxon>Insecta</taxon>
        <taxon>Pterygota</taxon>
        <taxon>Neoptera</taxon>
        <taxon>Endopterygota</taxon>
        <taxon>Diptera</taxon>
        <taxon>Nematocera</taxon>
        <taxon>Chironomoidea</taxon>
        <taxon>Chironomidae</taxon>
        <taxon>Chironominae</taxon>
        <taxon>Polypedilum</taxon>
        <taxon>Polypedilum</taxon>
    </lineage>
</organism>
<dbReference type="EMBL" id="JADBJN010000003">
    <property type="protein sequence ID" value="KAG5672857.1"/>
    <property type="molecule type" value="Genomic_DNA"/>
</dbReference>
<dbReference type="AlphaFoldDB" id="A0A9J6BSJ5"/>
<evidence type="ECO:0000313" key="3">
    <source>
        <dbReference type="Proteomes" id="UP001107558"/>
    </source>
</evidence>
<name>A0A9J6BSJ5_POLVA</name>
<evidence type="ECO:0000313" key="2">
    <source>
        <dbReference type="EMBL" id="KAG5672857.1"/>
    </source>
</evidence>
<feature type="transmembrane region" description="Helical" evidence="1">
    <location>
        <begin position="68"/>
        <end position="91"/>
    </location>
</feature>
<accession>A0A9J6BSJ5</accession>
<comment type="caution">
    <text evidence="2">The sequence shown here is derived from an EMBL/GenBank/DDBJ whole genome shotgun (WGS) entry which is preliminary data.</text>
</comment>
<dbReference type="OrthoDB" id="6610237at2759"/>
<sequence length="97" mass="10828">MQTGLLSMRSTPEGLVLRSPFVAGTNEEVTATYSASCCEPRVTITAYDLNRNQRTLQLNVDDPWLSEYGIATVVLACLFLILLIILIVIWVQMVHKT</sequence>
<keyword evidence="3" id="KW-1185">Reference proteome</keyword>
<keyword evidence="1" id="KW-0812">Transmembrane</keyword>
<dbReference type="Proteomes" id="UP001107558">
    <property type="component" value="Chromosome 3"/>
</dbReference>
<reference evidence="2" key="1">
    <citation type="submission" date="2021-03" db="EMBL/GenBank/DDBJ databases">
        <title>Chromosome level genome of the anhydrobiotic midge Polypedilum vanderplanki.</title>
        <authorList>
            <person name="Yoshida Y."/>
            <person name="Kikawada T."/>
            <person name="Gusev O."/>
        </authorList>
    </citation>
    <scope>NUCLEOTIDE SEQUENCE</scope>
    <source>
        <strain evidence="2">NIAS01</strain>
        <tissue evidence="2">Whole body or cell culture</tissue>
    </source>
</reference>
<keyword evidence="1" id="KW-1133">Transmembrane helix</keyword>
<evidence type="ECO:0000256" key="1">
    <source>
        <dbReference type="SAM" id="Phobius"/>
    </source>
</evidence>
<gene>
    <name evidence="2" type="ORF">PVAND_002946</name>
</gene>
<keyword evidence="1" id="KW-0472">Membrane</keyword>